<dbReference type="EMBL" id="JARJLM010000036">
    <property type="protein sequence ID" value="MDF3831820.1"/>
    <property type="molecule type" value="Genomic_DNA"/>
</dbReference>
<feature type="region of interest" description="Disordered" evidence="1">
    <location>
        <begin position="122"/>
        <end position="152"/>
    </location>
</feature>
<organism evidence="3 4">
    <name type="scientific">Cupriavidus basilensis</name>
    <dbReference type="NCBI Taxonomy" id="68895"/>
    <lineage>
        <taxon>Bacteria</taxon>
        <taxon>Pseudomonadati</taxon>
        <taxon>Pseudomonadota</taxon>
        <taxon>Betaproteobacteria</taxon>
        <taxon>Burkholderiales</taxon>
        <taxon>Burkholderiaceae</taxon>
        <taxon>Cupriavidus</taxon>
    </lineage>
</organism>
<reference evidence="3 4" key="1">
    <citation type="submission" date="2023-03" db="EMBL/GenBank/DDBJ databases">
        <title>Draft assemblies of triclosan tolerant bacteria isolated from returned activated sludge.</title>
        <authorList>
            <person name="Van Hamelsveld S."/>
        </authorList>
    </citation>
    <scope>NUCLEOTIDE SEQUENCE [LARGE SCALE GENOMIC DNA]</scope>
    <source>
        <strain evidence="3 4">GW210010_S58</strain>
    </source>
</reference>
<sequence length="293" mass="29805">MPSTICIQGCAYPGGSVGVQSGTSYASDIGMGTGATCSGANYDTIDTTTKATDPPSLVSCQKRGLIYGTVNGVGMCAQAGTVPNSTVQQNTSQTTQATDASGVQAAAQTTNTVTNVSNVNGVQSVTQTKTNPDGTKTSTTEPKDSFCATNPNDKVCKGTDQSQASGGDDCTSPPVCNGDAVQCMMVKQEYGTRCDNQKANPQSALAGNILAGNDTVSNPADATQRTTLALSSSIDQSAFLAGSGGLQDKTFTVSGQAITFPFSRLNQYLSYIGTLFVAISMLGAAKIVMGGVK</sequence>
<proteinExistence type="predicted"/>
<name>A0ABT6AGU2_9BURK</name>
<keyword evidence="2" id="KW-0472">Membrane</keyword>
<gene>
    <name evidence="3" type="ORF">P3W85_02445</name>
</gene>
<protein>
    <submittedName>
        <fullName evidence="3">Virulence factor TspB C-terminal domain-related protein</fullName>
    </submittedName>
</protein>
<dbReference type="Proteomes" id="UP001216674">
    <property type="component" value="Unassembled WGS sequence"/>
</dbReference>
<dbReference type="RefSeq" id="WP_276263593.1">
    <property type="nucleotide sequence ID" value="NZ_JARJLM010000036.1"/>
</dbReference>
<accession>A0ABT6AGU2</accession>
<keyword evidence="2" id="KW-1133">Transmembrane helix</keyword>
<evidence type="ECO:0000256" key="2">
    <source>
        <dbReference type="SAM" id="Phobius"/>
    </source>
</evidence>
<feature type="compositionally biased region" description="Polar residues" evidence="1">
    <location>
        <begin position="128"/>
        <end position="140"/>
    </location>
</feature>
<evidence type="ECO:0000313" key="3">
    <source>
        <dbReference type="EMBL" id="MDF3831820.1"/>
    </source>
</evidence>
<dbReference type="NCBIfam" id="NF041109">
    <property type="entry name" value="VF_TspB_C_term"/>
    <property type="match status" value="1"/>
</dbReference>
<keyword evidence="4" id="KW-1185">Reference proteome</keyword>
<evidence type="ECO:0000256" key="1">
    <source>
        <dbReference type="SAM" id="MobiDB-lite"/>
    </source>
</evidence>
<feature type="transmembrane region" description="Helical" evidence="2">
    <location>
        <begin position="268"/>
        <end position="289"/>
    </location>
</feature>
<comment type="caution">
    <text evidence="3">The sequence shown here is derived from an EMBL/GenBank/DDBJ whole genome shotgun (WGS) entry which is preliminary data.</text>
</comment>
<evidence type="ECO:0000313" key="4">
    <source>
        <dbReference type="Proteomes" id="UP001216674"/>
    </source>
</evidence>
<keyword evidence="2" id="KW-0812">Transmembrane</keyword>